<reference evidence="6 8" key="1">
    <citation type="submission" date="2015-11" db="EMBL/GenBank/DDBJ databases">
        <title>Genomic analysis of 38 Legionella species identifies large and diverse effector repertoires.</title>
        <authorList>
            <person name="Burstein D."/>
            <person name="Amaro F."/>
            <person name="Zusman T."/>
            <person name="Lifshitz Z."/>
            <person name="Cohen O."/>
            <person name="Gilbert J.A."/>
            <person name="Pupko T."/>
            <person name="Shuman H.A."/>
            <person name="Segal G."/>
        </authorList>
    </citation>
    <scope>NUCLEOTIDE SEQUENCE [LARGE SCALE GENOMIC DNA]</scope>
    <source>
        <strain evidence="6 8">WO-44C</strain>
    </source>
</reference>
<dbReference type="EC" id="2.7.7.65" evidence="2"/>
<gene>
    <name evidence="7" type="primary">ycdT</name>
    <name evidence="6" type="ORF">Lfee_0374</name>
    <name evidence="7" type="ORF">NCTC12022_00019</name>
</gene>
<dbReference type="GO" id="GO:0052621">
    <property type="term" value="F:diguanylate cyclase activity"/>
    <property type="evidence" value="ECO:0007669"/>
    <property type="project" value="UniProtKB-EC"/>
</dbReference>
<dbReference type="SUPFAM" id="SSF55785">
    <property type="entry name" value="PYP-like sensor domain (PAS domain)"/>
    <property type="match status" value="1"/>
</dbReference>
<evidence type="ECO:0000313" key="9">
    <source>
        <dbReference type="Proteomes" id="UP000251942"/>
    </source>
</evidence>
<dbReference type="InterPro" id="IPR035965">
    <property type="entry name" value="PAS-like_dom_sf"/>
</dbReference>
<comment type="catalytic activity">
    <reaction evidence="3">
        <text>2 GTP = 3',3'-c-di-GMP + 2 diphosphate</text>
        <dbReference type="Rhea" id="RHEA:24898"/>
        <dbReference type="ChEBI" id="CHEBI:33019"/>
        <dbReference type="ChEBI" id="CHEBI:37565"/>
        <dbReference type="ChEBI" id="CHEBI:58805"/>
        <dbReference type="EC" id="2.7.7.65"/>
    </reaction>
</comment>
<dbReference type="GO" id="GO:0005886">
    <property type="term" value="C:plasma membrane"/>
    <property type="evidence" value="ECO:0007669"/>
    <property type="project" value="TreeGrafter"/>
</dbReference>
<dbReference type="Gene3D" id="3.30.70.270">
    <property type="match status" value="1"/>
</dbReference>
<dbReference type="GO" id="GO:1902201">
    <property type="term" value="P:negative regulation of bacterial-type flagellum-dependent cell motility"/>
    <property type="evidence" value="ECO:0007669"/>
    <property type="project" value="TreeGrafter"/>
</dbReference>
<feature type="transmembrane region" description="Helical" evidence="4">
    <location>
        <begin position="21"/>
        <end position="43"/>
    </location>
</feature>
<dbReference type="NCBIfam" id="TIGR00254">
    <property type="entry name" value="GGDEF"/>
    <property type="match status" value="1"/>
</dbReference>
<dbReference type="InterPro" id="IPR050469">
    <property type="entry name" value="Diguanylate_Cyclase"/>
</dbReference>
<dbReference type="CDD" id="cd01949">
    <property type="entry name" value="GGDEF"/>
    <property type="match status" value="1"/>
</dbReference>
<dbReference type="SUPFAM" id="SSF55781">
    <property type="entry name" value="GAF domain-like"/>
    <property type="match status" value="1"/>
</dbReference>
<dbReference type="SUPFAM" id="SSF55073">
    <property type="entry name" value="Nucleotide cyclase"/>
    <property type="match status" value="1"/>
</dbReference>
<keyword evidence="4" id="KW-1133">Transmembrane helix</keyword>
<dbReference type="CDD" id="cd19410">
    <property type="entry name" value="HK9-like_sensor"/>
    <property type="match status" value="1"/>
</dbReference>
<dbReference type="Gene3D" id="3.30.450.20">
    <property type="entry name" value="PAS domain"/>
    <property type="match status" value="1"/>
</dbReference>
<dbReference type="PROSITE" id="PS50887">
    <property type="entry name" value="GGDEF"/>
    <property type="match status" value="1"/>
</dbReference>
<keyword evidence="4" id="KW-0472">Membrane</keyword>
<dbReference type="Proteomes" id="UP000054698">
    <property type="component" value="Unassembled WGS sequence"/>
</dbReference>
<protein>
    <recommendedName>
        <fullName evidence="2">diguanylate cyclase</fullName>
        <ecNumber evidence="2">2.7.7.65</ecNumber>
    </recommendedName>
</protein>
<dbReference type="PANTHER" id="PTHR45138">
    <property type="entry name" value="REGULATORY COMPONENTS OF SENSORY TRANSDUCTION SYSTEM"/>
    <property type="match status" value="1"/>
</dbReference>
<evidence type="ECO:0000256" key="4">
    <source>
        <dbReference type="SAM" id="Phobius"/>
    </source>
</evidence>
<sequence length="713" mass="81468">MRLNCSKNLNLNAMKNFNQRVLLNLFLFILFFLQIGVNVSSYVQIQHLLNAKQWVLRTQELISAINDLWGNILEISVYTRGYVITGDANSVQALNHASATASTKVQSLKQLIKDNPKQLERLNHLSTLLKERIHFSNSVIAIYQKKGEEAAEDLLTKHRGTLLHELQTIIVSMINTEKSLLNARDDELQKTSDTALSYIKMTNTLTFVLFFLFLGIFNIQFSRTVKLIQRRKQAEDQLKGIISGTNDSIAAIDKNYNLIAFNPSYAQDFLQLFGKSISLGDNLNDLLQHLPSEQTNQINLWEKALSNKKFSIIEELGDSKLTRNSYEITYSPIHNADNILIGASQIARNVTERLKIEKEMERANAQLTKNIEETKQRNHAVYLLNQLSSTLQMCLTVEEALEPIAIYGQKLLPNTAGSLYLAHPSKNYMDCVTGWGKPAVEEQIIGTEQCWSIRRGQIYHYYNSEQSIPCQHVKAVKPIPCYVCIPLQAQNENIGLLYLEFLNSQHLGEKEFQQLLETQYEQLIISIAESIALSLSNIKLHASIKMRSIRDPLTNLYNRSYLEEFFARELQRAKRQNSKLASVIMDLDHFKKVNDTYGHEAGDVVLIEVANLLTRNIRETDIVCRYGGEEILILLIEVNSAEEVYERIDQLRQEISKLEISFQGKLLEKITASFGIAMMPEHAETQSELIEFADRALYQAKKQGRNKVISYKK</sequence>
<dbReference type="PATRIC" id="fig|453.4.peg.405"/>
<keyword evidence="7" id="KW-0808">Transferase</keyword>
<evidence type="ECO:0000259" key="5">
    <source>
        <dbReference type="PROSITE" id="PS50887"/>
    </source>
</evidence>
<dbReference type="InterPro" id="IPR029016">
    <property type="entry name" value="GAF-like_dom_sf"/>
</dbReference>
<dbReference type="InterPro" id="IPR000160">
    <property type="entry name" value="GGDEF_dom"/>
</dbReference>
<dbReference type="GO" id="GO:0016301">
    <property type="term" value="F:kinase activity"/>
    <property type="evidence" value="ECO:0007669"/>
    <property type="project" value="UniProtKB-KW"/>
</dbReference>
<dbReference type="PANTHER" id="PTHR45138:SF9">
    <property type="entry name" value="DIGUANYLATE CYCLASE DGCM-RELATED"/>
    <property type="match status" value="1"/>
</dbReference>
<dbReference type="OrthoDB" id="9803824at2"/>
<name>A0A0W0U7L1_9GAMM</name>
<dbReference type="EMBL" id="LNYB01000014">
    <property type="protein sequence ID" value="KTD03628.1"/>
    <property type="molecule type" value="Genomic_DNA"/>
</dbReference>
<dbReference type="STRING" id="453.Lfee_0374"/>
<keyword evidence="8" id="KW-1185">Reference proteome</keyword>
<dbReference type="GO" id="GO:0043709">
    <property type="term" value="P:cell adhesion involved in single-species biofilm formation"/>
    <property type="evidence" value="ECO:0007669"/>
    <property type="project" value="TreeGrafter"/>
</dbReference>
<evidence type="ECO:0000313" key="6">
    <source>
        <dbReference type="EMBL" id="KTD03628.1"/>
    </source>
</evidence>
<proteinExistence type="predicted"/>
<dbReference type="Proteomes" id="UP000251942">
    <property type="component" value="Unassembled WGS sequence"/>
</dbReference>
<evidence type="ECO:0000256" key="3">
    <source>
        <dbReference type="ARBA" id="ARBA00034247"/>
    </source>
</evidence>
<organism evidence="6 8">
    <name type="scientific">Legionella feeleii</name>
    <dbReference type="NCBI Taxonomy" id="453"/>
    <lineage>
        <taxon>Bacteria</taxon>
        <taxon>Pseudomonadati</taxon>
        <taxon>Pseudomonadota</taxon>
        <taxon>Gammaproteobacteria</taxon>
        <taxon>Legionellales</taxon>
        <taxon>Legionellaceae</taxon>
        <taxon>Legionella</taxon>
    </lineage>
</organism>
<dbReference type="EMBL" id="UASS01000001">
    <property type="protein sequence ID" value="SPX59201.1"/>
    <property type="molecule type" value="Genomic_DNA"/>
</dbReference>
<evidence type="ECO:0000313" key="7">
    <source>
        <dbReference type="EMBL" id="SPX59201.1"/>
    </source>
</evidence>
<dbReference type="Gene3D" id="3.30.450.40">
    <property type="match status" value="1"/>
</dbReference>
<evidence type="ECO:0000256" key="2">
    <source>
        <dbReference type="ARBA" id="ARBA00012528"/>
    </source>
</evidence>
<keyword evidence="7" id="KW-0548">Nucleotidyltransferase</keyword>
<dbReference type="InterPro" id="IPR029787">
    <property type="entry name" value="Nucleotide_cyclase"/>
</dbReference>
<feature type="domain" description="GGDEF" evidence="5">
    <location>
        <begin position="578"/>
        <end position="713"/>
    </location>
</feature>
<comment type="cofactor">
    <cofactor evidence="1">
        <name>Mg(2+)</name>
        <dbReference type="ChEBI" id="CHEBI:18420"/>
    </cofactor>
</comment>
<dbReference type="Pfam" id="PF05227">
    <property type="entry name" value="CHASE3"/>
    <property type="match status" value="1"/>
</dbReference>
<keyword evidence="4" id="KW-0812">Transmembrane</keyword>
<dbReference type="SMART" id="SM00267">
    <property type="entry name" value="GGDEF"/>
    <property type="match status" value="1"/>
</dbReference>
<evidence type="ECO:0000256" key="1">
    <source>
        <dbReference type="ARBA" id="ARBA00001946"/>
    </source>
</evidence>
<evidence type="ECO:0000313" key="8">
    <source>
        <dbReference type="Proteomes" id="UP000054698"/>
    </source>
</evidence>
<reference evidence="7 9" key="2">
    <citation type="submission" date="2018-06" db="EMBL/GenBank/DDBJ databases">
        <authorList>
            <consortium name="Pathogen Informatics"/>
            <person name="Doyle S."/>
        </authorList>
    </citation>
    <scope>NUCLEOTIDE SEQUENCE [LARGE SCALE GENOMIC DNA]</scope>
    <source>
        <strain evidence="7 9">NCTC12022</strain>
    </source>
</reference>
<accession>A0A0W0U7L1</accession>
<dbReference type="Pfam" id="PF00990">
    <property type="entry name" value="GGDEF"/>
    <property type="match status" value="1"/>
</dbReference>
<dbReference type="AlphaFoldDB" id="A0A0W0U7L1"/>
<dbReference type="FunFam" id="3.30.70.270:FF:000001">
    <property type="entry name" value="Diguanylate cyclase domain protein"/>
    <property type="match status" value="1"/>
</dbReference>
<dbReference type="InterPro" id="IPR013656">
    <property type="entry name" value="PAS_4"/>
</dbReference>
<dbReference type="InterPro" id="IPR007891">
    <property type="entry name" value="CHASE3"/>
</dbReference>
<keyword evidence="6" id="KW-0418">Kinase</keyword>
<dbReference type="InterPro" id="IPR043128">
    <property type="entry name" value="Rev_trsase/Diguanyl_cyclase"/>
</dbReference>
<dbReference type="Pfam" id="PF08448">
    <property type="entry name" value="PAS_4"/>
    <property type="match status" value="1"/>
</dbReference>